<evidence type="ECO:0000256" key="5">
    <source>
        <dbReference type="ARBA" id="ARBA00035429"/>
    </source>
</evidence>
<feature type="region of interest" description="Disordered" evidence="6">
    <location>
        <begin position="351"/>
        <end position="417"/>
    </location>
</feature>
<dbReference type="Pfam" id="PF00471">
    <property type="entry name" value="Ribosomal_L33"/>
    <property type="match status" value="1"/>
</dbReference>
<feature type="compositionally biased region" description="Basic residues" evidence="6">
    <location>
        <begin position="101"/>
        <end position="110"/>
    </location>
</feature>
<dbReference type="EnsemblPlants" id="MELO3C019403.2.1">
    <property type="protein sequence ID" value="MELO3C019403.2.1"/>
    <property type="gene ID" value="MELO3C019403.2"/>
</dbReference>
<evidence type="ECO:0000256" key="1">
    <source>
        <dbReference type="ARBA" id="ARBA00007596"/>
    </source>
</evidence>
<comment type="similarity">
    <text evidence="1">Belongs to the bacterial ribosomal protein bL33 family.</text>
</comment>
<dbReference type="InterPro" id="IPR001705">
    <property type="entry name" value="Ribosomal_bL33"/>
</dbReference>
<dbReference type="AlphaFoldDB" id="A0A9I9DKI4"/>
<dbReference type="Gramene" id="MELO3C019403.2.1">
    <property type="protein sequence ID" value="MELO3C019403.2.1"/>
    <property type="gene ID" value="MELO3C019403.2"/>
</dbReference>
<dbReference type="GO" id="GO:0015934">
    <property type="term" value="C:large ribosomal subunit"/>
    <property type="evidence" value="ECO:0007669"/>
    <property type="project" value="TreeGrafter"/>
</dbReference>
<keyword evidence="2" id="KW-0689">Ribosomal protein</keyword>
<dbReference type="GO" id="GO:0006412">
    <property type="term" value="P:translation"/>
    <property type="evidence" value="ECO:0007669"/>
    <property type="project" value="InterPro"/>
</dbReference>
<evidence type="ECO:0000313" key="7">
    <source>
        <dbReference type="EnsemblPlants" id="MELO3C019403.2.1"/>
    </source>
</evidence>
<dbReference type="GO" id="GO:0005737">
    <property type="term" value="C:cytoplasm"/>
    <property type="evidence" value="ECO:0007669"/>
    <property type="project" value="UniProtKB-ARBA"/>
</dbReference>
<dbReference type="InterPro" id="IPR038584">
    <property type="entry name" value="Ribosomal_bL33_sf"/>
</dbReference>
<feature type="region of interest" description="Disordered" evidence="6">
    <location>
        <begin position="85"/>
        <end position="111"/>
    </location>
</feature>
<dbReference type="NCBIfam" id="TIGR01023">
    <property type="entry name" value="rpmG_bact"/>
    <property type="match status" value="1"/>
</dbReference>
<feature type="compositionally biased region" description="Basic and acidic residues" evidence="6">
    <location>
        <begin position="392"/>
        <end position="411"/>
    </location>
</feature>
<evidence type="ECO:0000256" key="2">
    <source>
        <dbReference type="ARBA" id="ARBA00022980"/>
    </source>
</evidence>
<evidence type="ECO:0000256" key="6">
    <source>
        <dbReference type="SAM" id="MobiDB-lite"/>
    </source>
</evidence>
<evidence type="ECO:0000256" key="3">
    <source>
        <dbReference type="ARBA" id="ARBA00023274"/>
    </source>
</evidence>
<dbReference type="InterPro" id="IPR011332">
    <property type="entry name" value="Ribosomal_zn-bd"/>
</dbReference>
<protein>
    <recommendedName>
        <fullName evidence="4">Large ribosomal subunit protein bL33c</fullName>
    </recommendedName>
    <alternativeName>
        <fullName evidence="5">50S ribosomal protein L33, chloroplastic</fullName>
    </alternativeName>
</protein>
<sequence length="417" mass="47405">MATTIQRFCLDLTLSCGKRNQFLSNSSSSAPSNFITFNSPSFPATLSLTLSFVPNVKGLLPQRALERSIRYGSVICMAKRYAPDTTKRKRLSRKRGGDPAKKKKTRRKGGRKDFKIVRLSSTARTGFFYAKKKSRKMADKIEVQKYDPIANRHVLFTEVNNLEEKQGSYAALEKELLLQLGIPVPFDHNLLTTVRSRRIAAAAPTVRQRMTLLLTLLFENLLVSVKELFLRSNTLSFEHNDRDEGNNPENMLECATNSSNSEKLPNTFGSSPENLFPNTIKDLSLESLLSSMLNWPKKLFPGIEKYSMDDNEYNEPGRWPIQIRQFQLGNSVSNRAVAIISTIHAVPIAAENEKNPNKETLQTQHEKEENPKLGNLQKKQKVKKGQRHIKKKTLEQRGKKISDPKDKRREGEEEEEG</sequence>
<reference evidence="7" key="1">
    <citation type="submission" date="2023-03" db="UniProtKB">
        <authorList>
            <consortium name="EnsemblPlants"/>
        </authorList>
    </citation>
    <scope>IDENTIFICATION</scope>
</reference>
<keyword evidence="3" id="KW-0687">Ribonucleoprotein</keyword>
<accession>A0A9I9DKI4</accession>
<feature type="compositionally biased region" description="Basic residues" evidence="6">
    <location>
        <begin position="378"/>
        <end position="391"/>
    </location>
</feature>
<dbReference type="Gene3D" id="2.20.28.120">
    <property type="entry name" value="Ribosomal protein L33"/>
    <property type="match status" value="1"/>
</dbReference>
<proteinExistence type="inferred from homology"/>
<dbReference type="SUPFAM" id="SSF57829">
    <property type="entry name" value="Zn-binding ribosomal proteins"/>
    <property type="match status" value="1"/>
</dbReference>
<dbReference type="InterPro" id="IPR018264">
    <property type="entry name" value="Ribosomal_bL33_CS"/>
</dbReference>
<dbReference type="PANTHER" id="PTHR15238:SF1">
    <property type="entry name" value="LARGE RIBOSOMAL SUBUNIT PROTEIN BL33M"/>
    <property type="match status" value="1"/>
</dbReference>
<dbReference type="PANTHER" id="PTHR15238">
    <property type="entry name" value="54S RIBOSOMAL PROTEIN L39, MITOCHONDRIAL"/>
    <property type="match status" value="1"/>
</dbReference>
<name>A0A9I9DKI4_CUCME</name>
<evidence type="ECO:0000256" key="4">
    <source>
        <dbReference type="ARBA" id="ARBA00035276"/>
    </source>
</evidence>
<organism evidence="7">
    <name type="scientific">Cucumis melo</name>
    <name type="common">Muskmelon</name>
    <dbReference type="NCBI Taxonomy" id="3656"/>
    <lineage>
        <taxon>Eukaryota</taxon>
        <taxon>Viridiplantae</taxon>
        <taxon>Streptophyta</taxon>
        <taxon>Embryophyta</taxon>
        <taxon>Tracheophyta</taxon>
        <taxon>Spermatophyta</taxon>
        <taxon>Magnoliopsida</taxon>
        <taxon>eudicotyledons</taxon>
        <taxon>Gunneridae</taxon>
        <taxon>Pentapetalae</taxon>
        <taxon>rosids</taxon>
        <taxon>fabids</taxon>
        <taxon>Cucurbitales</taxon>
        <taxon>Cucurbitaceae</taxon>
        <taxon>Benincaseae</taxon>
        <taxon>Cucumis</taxon>
    </lineage>
</organism>
<dbReference type="GO" id="GO:0003735">
    <property type="term" value="F:structural constituent of ribosome"/>
    <property type="evidence" value="ECO:0007669"/>
    <property type="project" value="InterPro"/>
</dbReference>
<dbReference type="PROSITE" id="PS00582">
    <property type="entry name" value="RIBOSOMAL_L33"/>
    <property type="match status" value="1"/>
</dbReference>